<dbReference type="Proteomes" id="UP001310890">
    <property type="component" value="Unassembled WGS sequence"/>
</dbReference>
<reference evidence="1" key="1">
    <citation type="submission" date="2023-08" db="EMBL/GenBank/DDBJ databases">
        <title>Black Yeasts Isolated from many extreme environments.</title>
        <authorList>
            <person name="Coleine C."/>
            <person name="Stajich J.E."/>
            <person name="Selbmann L."/>
        </authorList>
    </citation>
    <scope>NUCLEOTIDE SEQUENCE</scope>
    <source>
        <strain evidence="1">CCFEE 5401</strain>
    </source>
</reference>
<evidence type="ECO:0000313" key="1">
    <source>
        <dbReference type="EMBL" id="KAK5109255.1"/>
    </source>
</evidence>
<sequence>MSGENNNIRDQILANARLVINPTTARQTNIDVVVFGSSGSFVAAVMLGTTPAIEGPEAATPDLATRKLLLASCELLTQYIPKLGAHQRNIHGGGVFDEDLVSAVLIEAQKLNP</sequence>
<organism evidence="1 2">
    <name type="scientific">Meristemomyces frigidus</name>
    <dbReference type="NCBI Taxonomy" id="1508187"/>
    <lineage>
        <taxon>Eukaryota</taxon>
        <taxon>Fungi</taxon>
        <taxon>Dikarya</taxon>
        <taxon>Ascomycota</taxon>
        <taxon>Pezizomycotina</taxon>
        <taxon>Dothideomycetes</taxon>
        <taxon>Dothideomycetidae</taxon>
        <taxon>Mycosphaerellales</taxon>
        <taxon>Teratosphaeriaceae</taxon>
        <taxon>Meristemomyces</taxon>
    </lineage>
</organism>
<gene>
    <name evidence="1" type="ORF">LTR62_007237</name>
</gene>
<dbReference type="EMBL" id="JAVRRL010000068">
    <property type="protein sequence ID" value="KAK5109255.1"/>
    <property type="molecule type" value="Genomic_DNA"/>
</dbReference>
<accession>A0AAN7TMJ9</accession>
<proteinExistence type="predicted"/>
<protein>
    <submittedName>
        <fullName evidence="1">Uncharacterized protein</fullName>
    </submittedName>
</protein>
<dbReference type="AlphaFoldDB" id="A0AAN7TMJ9"/>
<comment type="caution">
    <text evidence="1">The sequence shown here is derived from an EMBL/GenBank/DDBJ whole genome shotgun (WGS) entry which is preliminary data.</text>
</comment>
<evidence type="ECO:0000313" key="2">
    <source>
        <dbReference type="Proteomes" id="UP001310890"/>
    </source>
</evidence>
<name>A0AAN7TMJ9_9PEZI</name>